<accession>A0A6J4LXA6</accession>
<feature type="non-terminal residue" evidence="2">
    <location>
        <position position="1"/>
    </location>
</feature>
<gene>
    <name evidence="2" type="ORF">AVDCRST_MAG48-3787</name>
</gene>
<reference evidence="2" key="1">
    <citation type="submission" date="2020-02" db="EMBL/GenBank/DDBJ databases">
        <authorList>
            <person name="Meier V. D."/>
        </authorList>
    </citation>
    <scope>NUCLEOTIDE SEQUENCE</scope>
    <source>
        <strain evidence="2">AVDCRST_MAG48</strain>
    </source>
</reference>
<feature type="compositionally biased region" description="Basic residues" evidence="1">
    <location>
        <begin position="25"/>
        <end position="38"/>
    </location>
</feature>
<evidence type="ECO:0000256" key="1">
    <source>
        <dbReference type="SAM" id="MobiDB-lite"/>
    </source>
</evidence>
<proteinExistence type="predicted"/>
<feature type="region of interest" description="Disordered" evidence="1">
    <location>
        <begin position="1"/>
        <end position="38"/>
    </location>
</feature>
<dbReference type="EMBL" id="CADCTS010000529">
    <property type="protein sequence ID" value="CAA9343342.1"/>
    <property type="molecule type" value="Genomic_DNA"/>
</dbReference>
<sequence length="38" mass="4177">GRGPGDEHPAGRGTAAGRRGGDRRGRARPRPRRGRRRM</sequence>
<feature type="non-terminal residue" evidence="2">
    <location>
        <position position="38"/>
    </location>
</feature>
<protein>
    <submittedName>
        <fullName evidence="2">Uncharacterized protein</fullName>
    </submittedName>
</protein>
<feature type="compositionally biased region" description="Basic and acidic residues" evidence="1">
    <location>
        <begin position="1"/>
        <end position="10"/>
    </location>
</feature>
<organism evidence="2">
    <name type="scientific">uncultured Friedmanniella sp</name>
    <dbReference type="NCBI Taxonomy" id="335381"/>
    <lineage>
        <taxon>Bacteria</taxon>
        <taxon>Bacillati</taxon>
        <taxon>Actinomycetota</taxon>
        <taxon>Actinomycetes</taxon>
        <taxon>Propionibacteriales</taxon>
        <taxon>Nocardioidaceae</taxon>
        <taxon>Friedmanniella</taxon>
        <taxon>environmental samples</taxon>
    </lineage>
</organism>
<name>A0A6J4LXA6_9ACTN</name>
<evidence type="ECO:0000313" key="2">
    <source>
        <dbReference type="EMBL" id="CAA9343342.1"/>
    </source>
</evidence>
<dbReference type="AlphaFoldDB" id="A0A6J4LXA6"/>